<keyword evidence="3" id="KW-0813">Transport</keyword>
<dbReference type="GO" id="GO:0006886">
    <property type="term" value="P:intracellular protein transport"/>
    <property type="evidence" value="ECO:0007669"/>
    <property type="project" value="InterPro"/>
</dbReference>
<dbReference type="FunFam" id="3.30.450.60:FF:000012">
    <property type="entry name" value="AP-3 complex subunit mu-1 isoform X1"/>
    <property type="match status" value="1"/>
</dbReference>
<keyword evidence="7" id="KW-0968">Cytoplasmic vesicle</keyword>
<dbReference type="CDD" id="cd02876">
    <property type="entry name" value="GH18_SI-CLP"/>
    <property type="match status" value="1"/>
</dbReference>
<evidence type="ECO:0000259" key="9">
    <source>
        <dbReference type="PROSITE" id="PS51910"/>
    </source>
</evidence>
<dbReference type="PROSITE" id="PS00990">
    <property type="entry name" value="CLAT_ADAPTOR_M_1"/>
    <property type="match status" value="1"/>
</dbReference>
<reference evidence="10 11" key="1">
    <citation type="submission" date="2019-12" db="EMBL/GenBank/DDBJ databases">
        <title>Chromosome-level assembly of the Caenorhabditis remanei genome.</title>
        <authorList>
            <person name="Teterina A.A."/>
            <person name="Willis J.H."/>
            <person name="Phillips P.C."/>
        </authorList>
    </citation>
    <scope>NUCLEOTIDE SEQUENCE [LARGE SCALE GENOMIC DNA]</scope>
    <source>
        <strain evidence="10 11">PX506</strain>
        <tissue evidence="10">Whole organism</tissue>
    </source>
</reference>
<keyword evidence="5" id="KW-0333">Golgi apparatus</keyword>
<dbReference type="GO" id="GO:0008061">
    <property type="term" value="F:chitin binding"/>
    <property type="evidence" value="ECO:0007669"/>
    <property type="project" value="InterPro"/>
</dbReference>
<dbReference type="CDD" id="cd14837">
    <property type="entry name" value="AP3_Mu_N"/>
    <property type="match status" value="1"/>
</dbReference>
<sequence length="740" mass="84399">MLNSLFFVNTSGDVLLEKHWKSVIHRSICDYFFDIQKKSHQPEDVPPIISTPHHYLINVYQNNLYLVAVITVETPPLMVIEFLHRVITTFAQYFDEFSDSSIKENCVMVFELLDEMLDNGFPLVTEMNILQDLIKPPNFLRNIANQVTGRTNLSETLPTGQLSNIPWRRQGVKYTNNEAYFDVIEEIDVIVDKQGSTVFAEIQGYVDVCCKLSGMPDLTMTLINPRLLDDVSFHPCVRYKRWENEKVLSFVPPDGNFRLLSYHIAAQNMVAIPIYVRQVISLKPNAGKLDLTVGPKLSMGKVLEDVVLEITMPKCVQNCNLVASHGKIAFDPTTKLMQWTIGKIEVGKPSTLKGSIAVSGTVVPESPSISLKFKINQLVLSGLKAQATGKELIETLKFKPDLITKASIIREHEELNDNFHQPNNREGLTQLAYITPWNNKGYSLAEKTAHKLTHVSPVWFQAKASKVDGKLITCKIEGSHDIDRDWLERLREKNEKIKIVPRILFDGWSADDMKDLLMNSQLSRSCFVDIANFYSRNQFEGAIVEIYMQALISVQSLQIKEFVIESMQDLSKQFKKLHMELILTVPAPLEWNNQPNNLVTPDEFKKLTEVSDFVQIMTYDYHGNKPAGVAPYDWFENCVFYLGTGPKTLAGLNYYGYEFSKGKMEAVTSDRYLKVLKSDQTTLSFDETSMEHKLKTPTSVIYYPTLTSLELRINMAHRYEMGIAIWDYGQGLDYFSNLLI</sequence>
<dbReference type="Pfam" id="PF00704">
    <property type="entry name" value="Glyco_hydro_18"/>
    <property type="match status" value="1"/>
</dbReference>
<comment type="caution">
    <text evidence="10">The sequence shown here is derived from an EMBL/GenBank/DDBJ whole genome shotgun (WGS) entry which is preliminary data.</text>
</comment>
<evidence type="ECO:0000256" key="5">
    <source>
        <dbReference type="ARBA" id="ARBA00023034"/>
    </source>
</evidence>
<evidence type="ECO:0000256" key="7">
    <source>
        <dbReference type="ARBA" id="ARBA00023329"/>
    </source>
</evidence>
<dbReference type="InterPro" id="IPR001392">
    <property type="entry name" value="Clathrin_mu"/>
</dbReference>
<dbReference type="FunFam" id="3.20.20.80:FF:000202">
    <property type="entry name" value="CHItinase-Like"/>
    <property type="match status" value="1"/>
</dbReference>
<evidence type="ECO:0000256" key="3">
    <source>
        <dbReference type="ARBA" id="ARBA00022448"/>
    </source>
</evidence>
<dbReference type="InterPro" id="IPR017853">
    <property type="entry name" value="GH"/>
</dbReference>
<dbReference type="CTD" id="9809831"/>
<dbReference type="PROSITE" id="PS51910">
    <property type="entry name" value="GH18_2"/>
    <property type="match status" value="1"/>
</dbReference>
<dbReference type="SUPFAM" id="SSF64356">
    <property type="entry name" value="SNARE-like"/>
    <property type="match status" value="1"/>
</dbReference>
<keyword evidence="6" id="KW-0472">Membrane</keyword>
<comment type="subcellular location">
    <subcellularLocation>
        <location evidence="1">Cytoplasmic vesicle membrane</location>
        <topology evidence="1">Peripheral membrane protein</topology>
        <orientation evidence="1">Cytoplasmic side</orientation>
    </subcellularLocation>
    <subcellularLocation>
        <location evidence="2">Golgi apparatus</location>
    </subcellularLocation>
</comment>
<dbReference type="Gene3D" id="2.60.40.1170">
    <property type="entry name" value="Mu homology domain, subdomain B"/>
    <property type="match status" value="2"/>
</dbReference>
<dbReference type="InterPro" id="IPR029070">
    <property type="entry name" value="Chitinase_insertion_sf"/>
</dbReference>
<protein>
    <submittedName>
        <fullName evidence="10">Uncharacterized protein</fullName>
    </submittedName>
</protein>
<evidence type="ECO:0000259" key="8">
    <source>
        <dbReference type="PROSITE" id="PS51072"/>
    </source>
</evidence>
<dbReference type="RefSeq" id="XP_053578288.1">
    <property type="nucleotide sequence ID" value="XM_053734722.1"/>
</dbReference>
<dbReference type="EMBL" id="WUAV01000006">
    <property type="protein sequence ID" value="KAF1745791.1"/>
    <property type="molecule type" value="Genomic_DNA"/>
</dbReference>
<keyword evidence="4" id="KW-0653">Protein transport</keyword>
<dbReference type="PRINTS" id="PR00314">
    <property type="entry name" value="CLATHRINADPT"/>
</dbReference>
<dbReference type="GeneID" id="9809831"/>
<dbReference type="InterPro" id="IPR001223">
    <property type="entry name" value="Glyco_hydro18_cat"/>
</dbReference>
<dbReference type="GO" id="GO:0030659">
    <property type="term" value="C:cytoplasmic vesicle membrane"/>
    <property type="evidence" value="ECO:0007669"/>
    <property type="project" value="UniProtKB-SubCell"/>
</dbReference>
<dbReference type="SMART" id="SM00636">
    <property type="entry name" value="Glyco_18"/>
    <property type="match status" value="1"/>
</dbReference>
<organism evidence="10 11">
    <name type="scientific">Caenorhabditis remanei</name>
    <name type="common">Caenorhabditis vulgaris</name>
    <dbReference type="NCBI Taxonomy" id="31234"/>
    <lineage>
        <taxon>Eukaryota</taxon>
        <taxon>Metazoa</taxon>
        <taxon>Ecdysozoa</taxon>
        <taxon>Nematoda</taxon>
        <taxon>Chromadorea</taxon>
        <taxon>Rhabditida</taxon>
        <taxon>Rhabditina</taxon>
        <taxon>Rhabditomorpha</taxon>
        <taxon>Rhabditoidea</taxon>
        <taxon>Rhabditidae</taxon>
        <taxon>Peloderinae</taxon>
        <taxon>Caenorhabditis</taxon>
    </lineage>
</organism>
<evidence type="ECO:0000313" key="10">
    <source>
        <dbReference type="EMBL" id="KAF1745791.1"/>
    </source>
</evidence>
<evidence type="ECO:0000256" key="2">
    <source>
        <dbReference type="ARBA" id="ARBA00004555"/>
    </source>
</evidence>
<accession>A0A6A5FTU1</accession>
<dbReference type="GO" id="GO:0005794">
    <property type="term" value="C:Golgi apparatus"/>
    <property type="evidence" value="ECO:0007669"/>
    <property type="project" value="UniProtKB-SubCell"/>
</dbReference>
<dbReference type="CDD" id="cd09252">
    <property type="entry name" value="AP-3_Mu3_Cterm"/>
    <property type="match status" value="1"/>
</dbReference>
<dbReference type="Pfam" id="PF00928">
    <property type="entry name" value="Adap_comp_sub"/>
    <property type="match status" value="1"/>
</dbReference>
<dbReference type="SUPFAM" id="SSF51445">
    <property type="entry name" value="(Trans)glycosidases"/>
    <property type="match status" value="1"/>
</dbReference>
<evidence type="ECO:0000313" key="11">
    <source>
        <dbReference type="Proteomes" id="UP000483820"/>
    </source>
</evidence>
<dbReference type="GO" id="GO:0016192">
    <property type="term" value="P:vesicle-mediated transport"/>
    <property type="evidence" value="ECO:0007669"/>
    <property type="project" value="InterPro"/>
</dbReference>
<dbReference type="Pfam" id="PF01217">
    <property type="entry name" value="Clat_adaptor_s"/>
    <property type="match status" value="1"/>
</dbReference>
<dbReference type="Proteomes" id="UP000483820">
    <property type="component" value="Chromosome X"/>
</dbReference>
<dbReference type="InterPro" id="IPR022775">
    <property type="entry name" value="AP_mu_sigma_su"/>
</dbReference>
<dbReference type="GO" id="GO:0005975">
    <property type="term" value="P:carbohydrate metabolic process"/>
    <property type="evidence" value="ECO:0007669"/>
    <property type="project" value="InterPro"/>
</dbReference>
<evidence type="ECO:0000256" key="6">
    <source>
        <dbReference type="ARBA" id="ARBA00023136"/>
    </source>
</evidence>
<dbReference type="Gene3D" id="3.10.50.10">
    <property type="match status" value="1"/>
</dbReference>
<dbReference type="KEGG" id="crq:GCK72_022238"/>
<dbReference type="AlphaFoldDB" id="A0A6A5FTU1"/>
<dbReference type="GO" id="GO:0030131">
    <property type="term" value="C:clathrin adaptor complex"/>
    <property type="evidence" value="ECO:0007669"/>
    <property type="project" value="InterPro"/>
</dbReference>
<feature type="domain" description="GH18" evidence="9">
    <location>
        <begin position="428"/>
        <end position="740"/>
    </location>
</feature>
<dbReference type="InterPro" id="IPR011012">
    <property type="entry name" value="Longin-like_dom_sf"/>
</dbReference>
<dbReference type="Gene3D" id="3.20.20.80">
    <property type="entry name" value="Glycosidases"/>
    <property type="match status" value="1"/>
</dbReference>
<dbReference type="InterPro" id="IPR050431">
    <property type="entry name" value="Adaptor_comp_med_subunit"/>
</dbReference>
<feature type="domain" description="MHD" evidence="8">
    <location>
        <begin position="176"/>
        <end position="416"/>
    </location>
</feature>
<name>A0A6A5FTU1_CAERE</name>
<dbReference type="Gene3D" id="3.30.450.60">
    <property type="match status" value="1"/>
</dbReference>
<dbReference type="SUPFAM" id="SSF49447">
    <property type="entry name" value="Second domain of Mu2 adaptin subunit (ap50) of ap2 adaptor"/>
    <property type="match status" value="1"/>
</dbReference>
<proteinExistence type="predicted"/>
<dbReference type="PANTHER" id="PTHR10529">
    <property type="entry name" value="AP COMPLEX SUBUNIT MU"/>
    <property type="match status" value="1"/>
</dbReference>
<evidence type="ECO:0000256" key="1">
    <source>
        <dbReference type="ARBA" id="ARBA00004180"/>
    </source>
</evidence>
<dbReference type="InterPro" id="IPR028565">
    <property type="entry name" value="MHD"/>
</dbReference>
<evidence type="ECO:0000256" key="4">
    <source>
        <dbReference type="ARBA" id="ARBA00022927"/>
    </source>
</evidence>
<dbReference type="InterPro" id="IPR011583">
    <property type="entry name" value="Chitinase_II/V-like_cat"/>
</dbReference>
<dbReference type="PROSITE" id="PS51072">
    <property type="entry name" value="MHD"/>
    <property type="match status" value="1"/>
</dbReference>
<gene>
    <name evidence="10" type="ORF">GCK72_022238</name>
</gene>
<dbReference type="InterPro" id="IPR036168">
    <property type="entry name" value="AP2_Mu_C_sf"/>
</dbReference>
<dbReference type="InterPro" id="IPR018240">
    <property type="entry name" value="Clathrin_mu_CS"/>
</dbReference>